<gene>
    <name evidence="2" type="ORF">MNBD_GAMMA06-1177</name>
</gene>
<accession>A0A3B0WPP0</accession>
<dbReference type="AlphaFoldDB" id="A0A3B0WPP0"/>
<dbReference type="EMBL" id="UOFD01000050">
    <property type="protein sequence ID" value="VAW52657.1"/>
    <property type="molecule type" value="Genomic_DNA"/>
</dbReference>
<dbReference type="Pfam" id="PF04020">
    <property type="entry name" value="Phage_holin_4_2"/>
    <property type="match status" value="1"/>
</dbReference>
<evidence type="ECO:0008006" key="3">
    <source>
        <dbReference type="Google" id="ProtNLM"/>
    </source>
</evidence>
<sequence length="134" mass="14245">MITASLIIWLATAVGLGFATLLVSGIKAKNFIAFLIAAAALGLINAFIRPALWLLTAPLSVVTFGLFTLVINAFMIMLAAALVPGFEVKSFGSAFFGAIIMAIIGAIGFIAVPLLTGADINWYSYEYHSETQHY</sequence>
<keyword evidence="1" id="KW-1133">Transmembrane helix</keyword>
<dbReference type="PANTHER" id="PTHR37309">
    <property type="entry name" value="SLR0284 PROTEIN"/>
    <property type="match status" value="1"/>
</dbReference>
<name>A0A3B0WPP0_9ZZZZ</name>
<evidence type="ECO:0000256" key="1">
    <source>
        <dbReference type="SAM" id="Phobius"/>
    </source>
</evidence>
<protein>
    <recommendedName>
        <fullName evidence="3">Phage holin family protein</fullName>
    </recommendedName>
</protein>
<keyword evidence="1" id="KW-0472">Membrane</keyword>
<feature type="transmembrane region" description="Helical" evidence="1">
    <location>
        <begin position="6"/>
        <end position="24"/>
    </location>
</feature>
<organism evidence="2">
    <name type="scientific">hydrothermal vent metagenome</name>
    <dbReference type="NCBI Taxonomy" id="652676"/>
    <lineage>
        <taxon>unclassified sequences</taxon>
        <taxon>metagenomes</taxon>
        <taxon>ecological metagenomes</taxon>
    </lineage>
</organism>
<feature type="transmembrane region" description="Helical" evidence="1">
    <location>
        <begin position="31"/>
        <end position="55"/>
    </location>
</feature>
<feature type="transmembrane region" description="Helical" evidence="1">
    <location>
        <begin position="95"/>
        <end position="115"/>
    </location>
</feature>
<reference evidence="2" key="1">
    <citation type="submission" date="2018-06" db="EMBL/GenBank/DDBJ databases">
        <authorList>
            <person name="Zhirakovskaya E."/>
        </authorList>
    </citation>
    <scope>NUCLEOTIDE SEQUENCE</scope>
</reference>
<keyword evidence="1" id="KW-0812">Transmembrane</keyword>
<proteinExistence type="predicted"/>
<dbReference type="InterPro" id="IPR007165">
    <property type="entry name" value="Phage_holin_4_2"/>
</dbReference>
<dbReference type="PANTHER" id="PTHR37309:SF1">
    <property type="entry name" value="SLR0284 PROTEIN"/>
    <property type="match status" value="1"/>
</dbReference>
<evidence type="ECO:0000313" key="2">
    <source>
        <dbReference type="EMBL" id="VAW52657.1"/>
    </source>
</evidence>
<feature type="transmembrane region" description="Helical" evidence="1">
    <location>
        <begin position="61"/>
        <end position="83"/>
    </location>
</feature>